<accession>A0A2T9ZJG0</accession>
<feature type="region of interest" description="Disordered" evidence="1">
    <location>
        <begin position="155"/>
        <end position="182"/>
    </location>
</feature>
<sequence length="251" mass="28222">MFKLKNPFSRKKSSKEGFVVSSVSKTSNNAPKSRLVSNVRNLHTGFSSEPLSNSTLADSEQQQETFNDASSYHSIDSLENYPNGNIPFNYNERGASVPINSSRLSDGYLSIHNPSTSNYTPKPAAKDSPVFSYQNQVTFSNDISSFGTGYNSNDTMLPPSFNKKRNENLKKQNTQERRKEKQDMALKQKQKGEEYFQLAVKQHELGNYSTAVSLFKKSADLGDPSGFLLFGLCLRHGWVRFFIIVIHSSYT</sequence>
<feature type="compositionally biased region" description="Polar residues" evidence="1">
    <location>
        <begin position="21"/>
        <end position="67"/>
    </location>
</feature>
<evidence type="ECO:0000256" key="1">
    <source>
        <dbReference type="SAM" id="MobiDB-lite"/>
    </source>
</evidence>
<comment type="caution">
    <text evidence="2">The sequence shown here is derived from an EMBL/GenBank/DDBJ whole genome shotgun (WGS) entry which is preliminary data.</text>
</comment>
<gene>
    <name evidence="2" type="ORF">BB560_000754</name>
</gene>
<feature type="compositionally biased region" description="Basic and acidic residues" evidence="1">
    <location>
        <begin position="164"/>
        <end position="182"/>
    </location>
</feature>
<dbReference type="STRING" id="133381.A0A2T9ZJG0"/>
<dbReference type="SUPFAM" id="SSF81901">
    <property type="entry name" value="HCP-like"/>
    <property type="match status" value="1"/>
</dbReference>
<keyword evidence="3" id="KW-1185">Reference proteome</keyword>
<evidence type="ECO:0000313" key="2">
    <source>
        <dbReference type="EMBL" id="PVV04728.1"/>
    </source>
</evidence>
<protein>
    <submittedName>
        <fullName evidence="2">Uncharacterized protein</fullName>
    </submittedName>
</protein>
<dbReference type="Gene3D" id="1.25.40.10">
    <property type="entry name" value="Tetratricopeptide repeat domain"/>
    <property type="match status" value="1"/>
</dbReference>
<organism evidence="2 3">
    <name type="scientific">Smittium megazygosporum</name>
    <dbReference type="NCBI Taxonomy" id="133381"/>
    <lineage>
        <taxon>Eukaryota</taxon>
        <taxon>Fungi</taxon>
        <taxon>Fungi incertae sedis</taxon>
        <taxon>Zoopagomycota</taxon>
        <taxon>Kickxellomycotina</taxon>
        <taxon>Harpellomycetes</taxon>
        <taxon>Harpellales</taxon>
        <taxon>Legeriomycetaceae</taxon>
        <taxon>Smittium</taxon>
    </lineage>
</organism>
<evidence type="ECO:0000313" key="3">
    <source>
        <dbReference type="Proteomes" id="UP000245609"/>
    </source>
</evidence>
<name>A0A2T9ZJG0_9FUNG</name>
<dbReference type="OrthoDB" id="2148946at2759"/>
<dbReference type="Proteomes" id="UP000245609">
    <property type="component" value="Unassembled WGS sequence"/>
</dbReference>
<dbReference type="InterPro" id="IPR011990">
    <property type="entry name" value="TPR-like_helical_dom_sf"/>
</dbReference>
<dbReference type="EMBL" id="MBFS01000086">
    <property type="protein sequence ID" value="PVV04728.1"/>
    <property type="molecule type" value="Genomic_DNA"/>
</dbReference>
<reference evidence="2 3" key="1">
    <citation type="journal article" date="2018" name="MBio">
        <title>Comparative Genomics Reveals the Core Gene Toolbox for the Fungus-Insect Symbiosis.</title>
        <authorList>
            <person name="Wang Y."/>
            <person name="Stata M."/>
            <person name="Wang W."/>
            <person name="Stajich J.E."/>
            <person name="White M.M."/>
            <person name="Moncalvo J.M."/>
        </authorList>
    </citation>
    <scope>NUCLEOTIDE SEQUENCE [LARGE SCALE GENOMIC DNA]</scope>
    <source>
        <strain evidence="2 3">SC-DP-2</strain>
    </source>
</reference>
<feature type="region of interest" description="Disordered" evidence="1">
    <location>
        <begin position="1"/>
        <end position="67"/>
    </location>
</feature>
<proteinExistence type="predicted"/>
<dbReference type="AlphaFoldDB" id="A0A2T9ZJG0"/>